<protein>
    <submittedName>
        <fullName evidence="1">Uncharacterized protein</fullName>
    </submittedName>
</protein>
<proteinExistence type="predicted"/>
<dbReference type="Proteomes" id="UP001064933">
    <property type="component" value="Chromosome"/>
</dbReference>
<dbReference type="EMBL" id="CP104562">
    <property type="protein sequence ID" value="UXH80743.1"/>
    <property type="molecule type" value="Genomic_DNA"/>
</dbReference>
<keyword evidence="2" id="KW-1185">Reference proteome</keyword>
<reference evidence="1" key="1">
    <citation type="submission" date="2022-10" db="EMBL/GenBank/DDBJ databases">
        <title>Characterization and whole genome sequencing of a new Roseateles species, isolated from fresh water.</title>
        <authorList>
            <person name="Guliayeva D.Y."/>
            <person name="Akhremchuk A.E."/>
            <person name="Sikolenko M.A."/>
            <person name="Valentovich L.N."/>
            <person name="Sidarenka A.V."/>
        </authorList>
    </citation>
    <scope>NUCLEOTIDE SEQUENCE</scope>
    <source>
        <strain evidence="1">BIM B-1768</strain>
    </source>
</reference>
<gene>
    <name evidence="1" type="ORF">N4261_13050</name>
</gene>
<evidence type="ECO:0000313" key="1">
    <source>
        <dbReference type="EMBL" id="UXH80743.1"/>
    </source>
</evidence>
<sequence length="53" mass="5526">MSTGLGLSIADAADTVTPLRIGNPAHSRAASFTGAQILPRKVAIQESPVWRPV</sequence>
<evidence type="ECO:0000313" key="2">
    <source>
        <dbReference type="Proteomes" id="UP001064933"/>
    </source>
</evidence>
<dbReference type="RefSeq" id="WP_261760560.1">
    <property type="nucleotide sequence ID" value="NZ_CP104562.2"/>
</dbReference>
<organism evidence="1 2">
    <name type="scientific">Roseateles amylovorans</name>
    <dbReference type="NCBI Taxonomy" id="2978473"/>
    <lineage>
        <taxon>Bacteria</taxon>
        <taxon>Pseudomonadati</taxon>
        <taxon>Pseudomonadota</taxon>
        <taxon>Betaproteobacteria</taxon>
        <taxon>Burkholderiales</taxon>
        <taxon>Sphaerotilaceae</taxon>
        <taxon>Roseateles</taxon>
    </lineage>
</organism>
<name>A0ABY6B5U2_9BURK</name>
<accession>A0ABY6B5U2</accession>